<name>A0A5C8V632_9FLAO</name>
<organism evidence="2 3">
    <name type="scientific">Flagellimonas hymeniacidonis</name>
    <dbReference type="NCBI Taxonomy" id="2603628"/>
    <lineage>
        <taxon>Bacteria</taxon>
        <taxon>Pseudomonadati</taxon>
        <taxon>Bacteroidota</taxon>
        <taxon>Flavobacteriia</taxon>
        <taxon>Flavobacteriales</taxon>
        <taxon>Flavobacteriaceae</taxon>
        <taxon>Flagellimonas</taxon>
    </lineage>
</organism>
<keyword evidence="1" id="KW-0732">Signal</keyword>
<reference evidence="2 3" key="1">
    <citation type="submission" date="2019-08" db="EMBL/GenBank/DDBJ databases">
        <title>Professor.</title>
        <authorList>
            <person name="Park J.S."/>
        </authorList>
    </citation>
    <scope>NUCLEOTIDE SEQUENCE [LARGE SCALE GENOMIC DNA]</scope>
    <source>
        <strain evidence="2 3">176CP5-101</strain>
    </source>
</reference>
<evidence type="ECO:0000313" key="2">
    <source>
        <dbReference type="EMBL" id="TXN37177.1"/>
    </source>
</evidence>
<protein>
    <submittedName>
        <fullName evidence="2">Twin-arginine translocation pathway signal protein</fullName>
    </submittedName>
</protein>
<dbReference type="InterPro" id="IPR029052">
    <property type="entry name" value="Metallo-depent_PP-like"/>
</dbReference>
<feature type="signal peptide" evidence="1">
    <location>
        <begin position="1"/>
        <end position="25"/>
    </location>
</feature>
<comment type="caution">
    <text evidence="2">The sequence shown here is derived from an EMBL/GenBank/DDBJ whole genome shotgun (WGS) entry which is preliminary data.</text>
</comment>
<sequence length="884" mass="100345">MKRRNYLKTLLMGTIAPCISPSVLANSTFKPWPYSKGLSFNSNWHNWPNMKWTGPEYWGNRLQDWLIKDGKVICDVTDKNRSLHLLPIQKPEKMVGFITSIVIDVLNRELKNIDEGCLGVQFGVRGPIEDYRSAAVFGKGTHIGLTPNGNLKIGHQIFETTLDSIPDHFGLVVEAVPNHNSYAVAVSVTNPQNDLLLYKKEGVELSNTQLTGNFALLSDFKLKKNQNKKIEPSAAFSNWHIASQDLTLEENNFFGPVCFAQYTLNKGKLKLTAQMAPLEEIQGLSVHFQVKNDENKWTTLKSKAIEPEGRSVQFSFVNFEKEQDVPYRIVADIPLLNKTETYHYEGTISTEPHSKDEIRTAVFSCNFHYGFPDADIPKNVSKLNPDIILFLGDQFYEATGGFGAMFQGDYDKMCLDYLRKWYMFGWSYRDLFRHRPCAIIPDDHDVYHGNIWGEEGEQADTSRGFGASAQDSGGYKMPAKWVNMVQRTQTGHLPDAFDPSPVKQGIGVYYTHWNYAGISFGILEDRKFKSAPKNVLPESAEVNNGWIMSDDFDIKEYRHIEADLLGDRQHTFLDEWALDWSNNAQMKVVLSQTNFATLATLPEGAKTGAVIPSLPIPKRGEYIKGDRPTVDMDSNGWPALGRDLAVKTIRKAFAFHIAGDQHLASFIQYGLGEHGDSGYAFAGPALNNIWPRRFWPDVDSSEHTYDNPAYLGEHLDGFGNKMTVFAVANPQNTGKEPKILHNRAVGYGLVTFNKRQRTIKTECWPRFIDPTIPNSQYPGWPIIITQEDNYPRKAVAWLPKIQWKGNYKPVLKVFDNKGQLVYAIRPETSNYSPKVFNEGTYMIEVAIPDLDFEKKYFNLKASEKQTKTIRINLLKEIKKKPLQK</sequence>
<dbReference type="RefSeq" id="WP_147741008.1">
    <property type="nucleotide sequence ID" value="NZ_VRUR01000001.1"/>
</dbReference>
<proteinExistence type="predicted"/>
<dbReference type="EMBL" id="VRUR01000001">
    <property type="protein sequence ID" value="TXN37177.1"/>
    <property type="molecule type" value="Genomic_DNA"/>
</dbReference>
<evidence type="ECO:0000256" key="1">
    <source>
        <dbReference type="SAM" id="SignalP"/>
    </source>
</evidence>
<evidence type="ECO:0000313" key="3">
    <source>
        <dbReference type="Proteomes" id="UP000321456"/>
    </source>
</evidence>
<gene>
    <name evidence="2" type="ORF">FVB32_02495</name>
</gene>
<keyword evidence="3" id="KW-1185">Reference proteome</keyword>
<dbReference type="AlphaFoldDB" id="A0A5C8V632"/>
<dbReference type="Proteomes" id="UP000321456">
    <property type="component" value="Unassembled WGS sequence"/>
</dbReference>
<dbReference type="Gene3D" id="3.60.21.70">
    <property type="entry name" value="PhoD-like phosphatase"/>
    <property type="match status" value="1"/>
</dbReference>
<feature type="chain" id="PRO_5023083937" evidence="1">
    <location>
        <begin position="26"/>
        <end position="884"/>
    </location>
</feature>
<accession>A0A5C8V632</accession>
<dbReference type="InterPro" id="IPR038607">
    <property type="entry name" value="PhoD-like_sf"/>
</dbReference>
<dbReference type="SUPFAM" id="SSF56300">
    <property type="entry name" value="Metallo-dependent phosphatases"/>
    <property type="match status" value="1"/>
</dbReference>